<feature type="region of interest" description="Disordered" evidence="9">
    <location>
        <begin position="413"/>
        <end position="436"/>
    </location>
</feature>
<evidence type="ECO:0000256" key="7">
    <source>
        <dbReference type="ARBA" id="ARBA00023242"/>
    </source>
</evidence>
<comment type="similarity">
    <text evidence="1">Belongs to the CEF1 family.</text>
</comment>
<feature type="domain" description="Myb-like" evidence="10">
    <location>
        <begin position="11"/>
        <end position="54"/>
    </location>
</feature>
<dbReference type="Gene3D" id="1.10.10.60">
    <property type="entry name" value="Homeodomain-like"/>
    <property type="match status" value="2"/>
</dbReference>
<evidence type="ECO:0000256" key="3">
    <source>
        <dbReference type="ARBA" id="ARBA00022728"/>
    </source>
</evidence>
<feature type="domain" description="HTH myb-type" evidence="11">
    <location>
        <begin position="1"/>
        <end position="58"/>
    </location>
</feature>
<evidence type="ECO:0000256" key="1">
    <source>
        <dbReference type="ARBA" id="ARBA00010506"/>
    </source>
</evidence>
<feature type="compositionally biased region" description="Basic and acidic residues" evidence="9">
    <location>
        <begin position="292"/>
        <end position="310"/>
    </location>
</feature>
<keyword evidence="6" id="KW-0508">mRNA splicing</keyword>
<proteinExistence type="inferred from homology"/>
<gene>
    <name evidence="12" type="ORF">ASCRUDRAFT_7610</name>
</gene>
<keyword evidence="5" id="KW-0238">DNA-binding</keyword>
<dbReference type="OrthoDB" id="1410009at2759"/>
<dbReference type="InterPro" id="IPR017930">
    <property type="entry name" value="Myb_dom"/>
</dbReference>
<dbReference type="GeneID" id="30966972"/>
<dbReference type="GO" id="GO:0005829">
    <property type="term" value="C:cytosol"/>
    <property type="evidence" value="ECO:0007669"/>
    <property type="project" value="EnsemblFungi"/>
</dbReference>
<dbReference type="Pfam" id="PF11831">
    <property type="entry name" value="Myb_Cef"/>
    <property type="match status" value="1"/>
</dbReference>
<dbReference type="STRING" id="1344418.A0A1D2VIB5"/>
<dbReference type="InterPro" id="IPR047242">
    <property type="entry name" value="CDC5L/Cef1"/>
</dbReference>
<keyword evidence="4" id="KW-0677">Repeat</keyword>
<dbReference type="GO" id="GO:0045292">
    <property type="term" value="P:mRNA cis splicing, via spliceosome"/>
    <property type="evidence" value="ECO:0007669"/>
    <property type="project" value="EnsemblFungi"/>
</dbReference>
<dbReference type="InterPro" id="IPR009057">
    <property type="entry name" value="Homeodomain-like_sf"/>
</dbReference>
<feature type="compositionally biased region" description="Basic residues" evidence="9">
    <location>
        <begin position="417"/>
        <end position="427"/>
    </location>
</feature>
<evidence type="ECO:0000256" key="2">
    <source>
        <dbReference type="ARBA" id="ARBA00022664"/>
    </source>
</evidence>
<dbReference type="GO" id="GO:0000974">
    <property type="term" value="C:Prp19 complex"/>
    <property type="evidence" value="ECO:0007669"/>
    <property type="project" value="EnsemblFungi"/>
</dbReference>
<reference evidence="13" key="1">
    <citation type="submission" date="2016-05" db="EMBL/GenBank/DDBJ databases">
        <title>Comparative genomics of biotechnologically important yeasts.</title>
        <authorList>
            <consortium name="DOE Joint Genome Institute"/>
            <person name="Riley R."/>
            <person name="Haridas S."/>
            <person name="Wolfe K.H."/>
            <person name="Lopes M.R."/>
            <person name="Hittinger C.T."/>
            <person name="Goker M."/>
            <person name="Salamov A."/>
            <person name="Wisecaver J."/>
            <person name="Long T.M."/>
            <person name="Aerts A.L."/>
            <person name="Barry K."/>
            <person name="Choi C."/>
            <person name="Clum A."/>
            <person name="Coughlan A.Y."/>
            <person name="Deshpande S."/>
            <person name="Douglass A.P."/>
            <person name="Hanson S.J."/>
            <person name="Klenk H.-P."/>
            <person name="Labutti K."/>
            <person name="Lapidus A."/>
            <person name="Lindquist E."/>
            <person name="Lipzen A."/>
            <person name="Meier-Kolthoff J.P."/>
            <person name="Ohm R.A."/>
            <person name="Otillar R.P."/>
            <person name="Pangilinan J."/>
            <person name="Peng Y."/>
            <person name="Rokas A."/>
            <person name="Rosa C.A."/>
            <person name="Scheuner C."/>
            <person name="Sibirny A.A."/>
            <person name="Slot J.C."/>
            <person name="Stielow J.B."/>
            <person name="Sun H."/>
            <person name="Kurtzman C.P."/>
            <person name="Blackwell M."/>
            <person name="Grigoriev I.V."/>
            <person name="Jeffries T.W."/>
        </authorList>
    </citation>
    <scope>NUCLEOTIDE SEQUENCE [LARGE SCALE GENOMIC DNA]</scope>
    <source>
        <strain evidence="13">DSM 1968</strain>
    </source>
</reference>
<dbReference type="FunCoup" id="A0A1D2VIB5">
    <property type="interactions" value="121"/>
</dbReference>
<evidence type="ECO:0000256" key="9">
    <source>
        <dbReference type="SAM" id="MobiDB-lite"/>
    </source>
</evidence>
<evidence type="ECO:0000313" key="12">
    <source>
        <dbReference type="EMBL" id="ODV61369.1"/>
    </source>
</evidence>
<accession>A0A1D2VIB5</accession>
<dbReference type="CDD" id="cd11659">
    <property type="entry name" value="SANT_CDC5_II"/>
    <property type="match status" value="1"/>
</dbReference>
<evidence type="ECO:0000256" key="6">
    <source>
        <dbReference type="ARBA" id="ARBA00023187"/>
    </source>
</evidence>
<feature type="domain" description="HTH myb-type" evidence="11">
    <location>
        <begin position="59"/>
        <end position="108"/>
    </location>
</feature>
<name>A0A1D2VIB5_9ASCO</name>
<dbReference type="InParanoid" id="A0A1D2VIB5"/>
<keyword evidence="13" id="KW-1185">Reference proteome</keyword>
<dbReference type="GO" id="GO:0071014">
    <property type="term" value="C:post-mRNA release spliceosomal complex"/>
    <property type="evidence" value="ECO:0007669"/>
    <property type="project" value="EnsemblFungi"/>
</dbReference>
<dbReference type="GO" id="GO:0140602">
    <property type="term" value="C:nucleolar peripheral inclusion body"/>
    <property type="evidence" value="ECO:0007669"/>
    <property type="project" value="EnsemblFungi"/>
</dbReference>
<dbReference type="RefSeq" id="XP_020047676.1">
    <property type="nucleotide sequence ID" value="XM_020193336.1"/>
</dbReference>
<dbReference type="SMART" id="SM00717">
    <property type="entry name" value="SANT"/>
    <property type="match status" value="2"/>
</dbReference>
<feature type="domain" description="Myb-like" evidence="10">
    <location>
        <begin position="55"/>
        <end position="104"/>
    </location>
</feature>
<dbReference type="PROSITE" id="PS50090">
    <property type="entry name" value="MYB_LIKE"/>
    <property type="match status" value="2"/>
</dbReference>
<sequence>MPPYHSGTSVWTNVEDEVLRAAISKYGLNQWSRCSSLLSRKTAKQCKSRWKEWLDPSIKKIQWSTAEDASLLRLVKILPNQYRTIAPIVGRTPTQCIERYQYLLNNNLINNNNKDNEQKAILDKKTDDSLNLTGINDSHPSNDPLNSNNTNNYVFVNHESRAPRPDAIDMDDDEKEMLAEAKARLANTQGKKAKRKNRERLLQESKRIALLQKKRELKNSNLINSNNHSTNIVNSKSKKKKNKNLLDYNEAIPFYLKPKLGAHDIDDEYQNNQLLSNDIQFQINNNNNLLLKDNKKLENDRKNDKDQKNEKIKKKMNDSTNLKRNLQISIQALEDLKNSDNQISKRRKLFLPFPNQQTTNQITNQITTQISQNLSTANIKATKSQMKQIHNLFATLPKPKNDFEIIIPDDNEDLTKTKSKNKNKKKNSHLDDLGESERLKNENDLLTTQKSLLLRSQAIQNNLPIPNILLNSTDLSLPIFNFTQTPNSIENYKFIQHQIDKEMLNLIKSDYYKLNNSTSNPSFKNKNNNDPLLNHYNIEILDDLNQSEKDAATALVQRELNNFKHSNFKNKKIDFHFNLSENEEDLLKIIDDLKIIANESNSIEKNSTIILNPFISENKKLSQESLDLFKILQNEKIQLFSYSELLKEEKLILNERYSELSR</sequence>
<keyword evidence="2" id="KW-0507">mRNA processing</keyword>
<organism evidence="12 13">
    <name type="scientific">Ascoidea rubescens DSM 1968</name>
    <dbReference type="NCBI Taxonomy" id="1344418"/>
    <lineage>
        <taxon>Eukaryota</taxon>
        <taxon>Fungi</taxon>
        <taxon>Dikarya</taxon>
        <taxon>Ascomycota</taxon>
        <taxon>Saccharomycotina</taxon>
        <taxon>Saccharomycetes</taxon>
        <taxon>Ascoideaceae</taxon>
        <taxon>Ascoidea</taxon>
    </lineage>
</organism>
<dbReference type="Proteomes" id="UP000095038">
    <property type="component" value="Unassembled WGS sequence"/>
</dbReference>
<protein>
    <recommendedName>
        <fullName evidence="8">Pre-mRNA-splicing factor CEF1</fullName>
    </recommendedName>
</protein>
<dbReference type="SUPFAM" id="SSF46689">
    <property type="entry name" value="Homeodomain-like"/>
    <property type="match status" value="1"/>
</dbReference>
<dbReference type="PROSITE" id="PS51294">
    <property type="entry name" value="HTH_MYB"/>
    <property type="match status" value="2"/>
</dbReference>
<evidence type="ECO:0000256" key="8">
    <source>
        <dbReference type="ARBA" id="ARBA00034837"/>
    </source>
</evidence>
<dbReference type="GO" id="GO:0003677">
    <property type="term" value="F:DNA binding"/>
    <property type="evidence" value="ECO:0007669"/>
    <property type="project" value="UniProtKB-KW"/>
</dbReference>
<evidence type="ECO:0000313" key="13">
    <source>
        <dbReference type="Proteomes" id="UP000095038"/>
    </source>
</evidence>
<dbReference type="AlphaFoldDB" id="A0A1D2VIB5"/>
<evidence type="ECO:0000256" key="5">
    <source>
        <dbReference type="ARBA" id="ARBA00023125"/>
    </source>
</evidence>
<dbReference type="EMBL" id="KV454479">
    <property type="protein sequence ID" value="ODV61369.1"/>
    <property type="molecule type" value="Genomic_DNA"/>
</dbReference>
<keyword evidence="7" id="KW-0539">Nucleus</keyword>
<dbReference type="InterPro" id="IPR047240">
    <property type="entry name" value="SANT_CDC5L_II"/>
</dbReference>
<evidence type="ECO:0000259" key="11">
    <source>
        <dbReference type="PROSITE" id="PS51294"/>
    </source>
</evidence>
<evidence type="ECO:0000256" key="4">
    <source>
        <dbReference type="ARBA" id="ARBA00022737"/>
    </source>
</evidence>
<dbReference type="Pfam" id="PF13921">
    <property type="entry name" value="Myb_DNA-bind_6"/>
    <property type="match status" value="1"/>
</dbReference>
<dbReference type="PANTHER" id="PTHR45885">
    <property type="entry name" value="CELL DIVISION CYCLE 5-LIKE PROTEIN"/>
    <property type="match status" value="1"/>
</dbReference>
<dbReference type="PANTHER" id="PTHR45885:SF1">
    <property type="entry name" value="CELL DIVISION CYCLE 5-LIKE PROTEIN"/>
    <property type="match status" value="1"/>
</dbReference>
<dbReference type="InterPro" id="IPR001005">
    <property type="entry name" value="SANT/Myb"/>
</dbReference>
<dbReference type="CDD" id="cd00167">
    <property type="entry name" value="SANT"/>
    <property type="match status" value="1"/>
</dbReference>
<dbReference type="InterPro" id="IPR021786">
    <property type="entry name" value="Cdc5p/Cef1_C"/>
</dbReference>
<evidence type="ECO:0000259" key="10">
    <source>
        <dbReference type="PROSITE" id="PS50090"/>
    </source>
</evidence>
<keyword evidence="3" id="KW-0747">Spliceosome</keyword>
<feature type="region of interest" description="Disordered" evidence="9">
    <location>
        <begin position="292"/>
        <end position="320"/>
    </location>
</feature>